<gene>
    <name evidence="1" type="ORF">RCL2_000234000</name>
</gene>
<dbReference type="AlphaFoldDB" id="A0A8H3KV87"/>
<evidence type="ECO:0000313" key="1">
    <source>
        <dbReference type="EMBL" id="GES74876.1"/>
    </source>
</evidence>
<name>A0A8H3KV87_9GLOM</name>
<sequence>MALSSSDTEAPSQPIRKKRLYLSSAVINSAKERLLTFQGVQEKLYTGSNEITIKKNVSLKEYLHYIKNNESTSVRMYLDSGNIKVYETPLPFHARTAGKIIGLMTIWNGQDFDYASEKTLILGLNIERKPDCMIAPIYCPRPAAGQASSSTRTAYPTMIVLSIKIFGVRADNTIALTASLYLRTSPTSLIPIMIISFGTAGIDTSIVNYINGIGVLPGNLIGVGFTDPNNNNNNYPSCNVANIPTYLLNIPGAALFNEVSAPLRPVEFAAGFTLDLWELQVVIRRQLNI</sequence>
<evidence type="ECO:0000313" key="2">
    <source>
        <dbReference type="Proteomes" id="UP000615446"/>
    </source>
</evidence>
<comment type="caution">
    <text evidence="1">The sequence shown here is derived from an EMBL/GenBank/DDBJ whole genome shotgun (WGS) entry which is preliminary data.</text>
</comment>
<reference evidence="1" key="1">
    <citation type="submission" date="2019-10" db="EMBL/GenBank/DDBJ databases">
        <title>Conservation and host-specific expression of non-tandemly repeated heterogenous ribosome RNA gene in arbuscular mycorrhizal fungi.</title>
        <authorList>
            <person name="Maeda T."/>
            <person name="Kobayashi Y."/>
            <person name="Nakagawa T."/>
            <person name="Ezawa T."/>
            <person name="Yamaguchi K."/>
            <person name="Bino T."/>
            <person name="Nishimoto Y."/>
            <person name="Shigenobu S."/>
            <person name="Kawaguchi M."/>
        </authorList>
    </citation>
    <scope>NUCLEOTIDE SEQUENCE</scope>
    <source>
        <strain evidence="1">HR1</strain>
    </source>
</reference>
<dbReference type="Proteomes" id="UP000615446">
    <property type="component" value="Unassembled WGS sequence"/>
</dbReference>
<organism evidence="1 2">
    <name type="scientific">Rhizophagus clarus</name>
    <dbReference type="NCBI Taxonomy" id="94130"/>
    <lineage>
        <taxon>Eukaryota</taxon>
        <taxon>Fungi</taxon>
        <taxon>Fungi incertae sedis</taxon>
        <taxon>Mucoromycota</taxon>
        <taxon>Glomeromycotina</taxon>
        <taxon>Glomeromycetes</taxon>
        <taxon>Glomerales</taxon>
        <taxon>Glomeraceae</taxon>
        <taxon>Rhizophagus</taxon>
    </lineage>
</organism>
<protein>
    <submittedName>
        <fullName evidence="1">Uncharacterized protein</fullName>
    </submittedName>
</protein>
<accession>A0A8H3KV87</accession>
<proteinExistence type="predicted"/>
<dbReference type="OrthoDB" id="2322855at2759"/>
<dbReference type="EMBL" id="BLAL01000012">
    <property type="protein sequence ID" value="GES74876.1"/>
    <property type="molecule type" value="Genomic_DNA"/>
</dbReference>